<dbReference type="KEGG" id="mng:MNEG_14120"/>
<sequence>MRIFAPSKALQCAEVTRDFARCLVATAAPPPAPHAPGAAAPPPPPSPAAPPDGVVAGFVVGWLVAGELQVLELAVHPDHRRKGLGAALLARLMADCGCDASAPATLEVRAGNAAALALYTRLGFVEAGRRRRYYADESDAVLMTRPPGPLAPPLGA</sequence>
<dbReference type="InterPro" id="IPR000182">
    <property type="entry name" value="GNAT_dom"/>
</dbReference>
<evidence type="ECO:0000313" key="5">
    <source>
        <dbReference type="Proteomes" id="UP000054498"/>
    </source>
</evidence>
<dbReference type="STRING" id="145388.A0A0D2J1C0"/>
<keyword evidence="1 4" id="KW-0808">Transferase</keyword>
<dbReference type="RefSeq" id="XP_013892862.1">
    <property type="nucleotide sequence ID" value="XM_014037408.1"/>
</dbReference>
<organism evidence="4 5">
    <name type="scientific">Monoraphidium neglectum</name>
    <dbReference type="NCBI Taxonomy" id="145388"/>
    <lineage>
        <taxon>Eukaryota</taxon>
        <taxon>Viridiplantae</taxon>
        <taxon>Chlorophyta</taxon>
        <taxon>core chlorophytes</taxon>
        <taxon>Chlorophyceae</taxon>
        <taxon>CS clade</taxon>
        <taxon>Sphaeropleales</taxon>
        <taxon>Selenastraceae</taxon>
        <taxon>Monoraphidium</taxon>
    </lineage>
</organism>
<evidence type="ECO:0000259" key="3">
    <source>
        <dbReference type="PROSITE" id="PS51186"/>
    </source>
</evidence>
<keyword evidence="2 4" id="KW-0012">Acyltransferase</keyword>
<dbReference type="Gene3D" id="3.40.630.30">
    <property type="match status" value="1"/>
</dbReference>
<accession>A0A0D2J1C0</accession>
<gene>
    <name evidence="4" type="ORF">MNEG_14120</name>
</gene>
<dbReference type="InterPro" id="IPR050680">
    <property type="entry name" value="YpeA/RimI_acetyltransf"/>
</dbReference>
<dbReference type="GeneID" id="25731651"/>
<reference evidence="4 5" key="1">
    <citation type="journal article" date="2013" name="BMC Genomics">
        <title>Reconstruction of the lipid metabolism for the microalga Monoraphidium neglectum from its genome sequence reveals characteristics suitable for biofuel production.</title>
        <authorList>
            <person name="Bogen C."/>
            <person name="Al-Dilaimi A."/>
            <person name="Albersmeier A."/>
            <person name="Wichmann J."/>
            <person name="Grundmann M."/>
            <person name="Rupp O."/>
            <person name="Lauersen K.J."/>
            <person name="Blifernez-Klassen O."/>
            <person name="Kalinowski J."/>
            <person name="Goesmann A."/>
            <person name="Mussgnug J.H."/>
            <person name="Kruse O."/>
        </authorList>
    </citation>
    <scope>NUCLEOTIDE SEQUENCE [LARGE SCALE GENOMIC DNA]</scope>
    <source>
        <strain evidence="4 5">SAG 48.87</strain>
    </source>
</reference>
<evidence type="ECO:0000313" key="4">
    <source>
        <dbReference type="EMBL" id="KIY93842.1"/>
    </source>
</evidence>
<keyword evidence="5" id="KW-1185">Reference proteome</keyword>
<protein>
    <submittedName>
        <fullName evidence="4">Ribosomal-protein-alanineN-acetyltransferase</fullName>
        <ecNumber evidence="4">2.3.1.128</ecNumber>
    </submittedName>
</protein>
<dbReference type="EC" id="2.3.1.128" evidence="4"/>
<dbReference type="InterPro" id="IPR016181">
    <property type="entry name" value="Acyl_CoA_acyltransferase"/>
</dbReference>
<dbReference type="SUPFAM" id="SSF55729">
    <property type="entry name" value="Acyl-CoA N-acyltransferases (Nat)"/>
    <property type="match status" value="1"/>
</dbReference>
<evidence type="ECO:0000256" key="2">
    <source>
        <dbReference type="ARBA" id="ARBA00023315"/>
    </source>
</evidence>
<proteinExistence type="predicted"/>
<dbReference type="PANTHER" id="PTHR43420">
    <property type="entry name" value="ACETYLTRANSFERASE"/>
    <property type="match status" value="1"/>
</dbReference>
<dbReference type="GO" id="GO:0016747">
    <property type="term" value="F:acyltransferase activity, transferring groups other than amino-acyl groups"/>
    <property type="evidence" value="ECO:0007669"/>
    <property type="project" value="InterPro"/>
</dbReference>
<dbReference type="EMBL" id="KK104485">
    <property type="protein sequence ID" value="KIY93842.1"/>
    <property type="molecule type" value="Genomic_DNA"/>
</dbReference>
<feature type="domain" description="N-acetyltransferase" evidence="3">
    <location>
        <begin position="1"/>
        <end position="148"/>
    </location>
</feature>
<evidence type="ECO:0000256" key="1">
    <source>
        <dbReference type="ARBA" id="ARBA00022679"/>
    </source>
</evidence>
<dbReference type="AlphaFoldDB" id="A0A0D2J1C0"/>
<dbReference type="Pfam" id="PF00583">
    <property type="entry name" value="Acetyltransf_1"/>
    <property type="match status" value="1"/>
</dbReference>
<name>A0A0D2J1C0_9CHLO</name>
<dbReference type="PROSITE" id="PS51186">
    <property type="entry name" value="GNAT"/>
    <property type="match status" value="1"/>
</dbReference>
<dbReference type="Proteomes" id="UP000054498">
    <property type="component" value="Unassembled WGS sequence"/>
</dbReference>
<dbReference type="CDD" id="cd04301">
    <property type="entry name" value="NAT_SF"/>
    <property type="match status" value="1"/>
</dbReference>
<dbReference type="OrthoDB" id="549104at2759"/>
<dbReference type="PANTHER" id="PTHR43420:SF12">
    <property type="entry name" value="N-ACETYLTRANSFERASE DOMAIN-CONTAINING PROTEIN"/>
    <property type="match status" value="1"/>
</dbReference>